<feature type="signal peptide" evidence="1">
    <location>
        <begin position="1"/>
        <end position="21"/>
    </location>
</feature>
<evidence type="ECO:0000256" key="1">
    <source>
        <dbReference type="SAM" id="SignalP"/>
    </source>
</evidence>
<name>A0A1Y5FG89_9BACT</name>
<evidence type="ECO:0000313" key="3">
    <source>
        <dbReference type="Proteomes" id="UP000196531"/>
    </source>
</evidence>
<organism evidence="2 3">
    <name type="scientific">Halobacteriovorax marinus</name>
    <dbReference type="NCBI Taxonomy" id="97084"/>
    <lineage>
        <taxon>Bacteria</taxon>
        <taxon>Pseudomonadati</taxon>
        <taxon>Bdellovibrionota</taxon>
        <taxon>Bacteriovoracia</taxon>
        <taxon>Bacteriovoracales</taxon>
        <taxon>Halobacteriovoraceae</taxon>
        <taxon>Halobacteriovorax</taxon>
    </lineage>
</organism>
<sequence length="431" mass="48502">MNLLKSFLVYSALLSTTATFATQTTTNVVATQNFESFETNQSWYLSDFGLQGENSREDYVSDDSEINFDISWTKRTRNHLADRLGYSRSEMTKELANSICEPKIEFGKASVYRAGSRDNMIAELDTDLQHCGISGNEPANIRIRSFIPTKIGYKYKVKFDYKMRSYGGMTEKSYRNLIVRFGSELEKFDPVFNAFSSRSLEVLATRKFSKLVLRDNGIPDSYGILIDNISVEEVGKNHNYDACEEMFNVGTKGFRKCIEGEIDLGQECDFSNLSDLHVLYRPGKGVVASRKNVSNAFIDEVSTTGKINFLSLGLRGKVAISCRINGYSASYPVFGKTLELREITWGNQNMQSYPEQAKVRVKLESCDEESLNGVNTIATVQTKEKLTYSFSENEEGKSYSGCRLKKLVVKDVTPKGPSKDGFDLNSVKFVD</sequence>
<accession>A0A1Y5FG89</accession>
<dbReference type="EMBL" id="MAAO01000005">
    <property type="protein sequence ID" value="OUR97855.1"/>
    <property type="molecule type" value="Genomic_DNA"/>
</dbReference>
<evidence type="ECO:0000313" key="2">
    <source>
        <dbReference type="EMBL" id="OUR97855.1"/>
    </source>
</evidence>
<proteinExistence type="predicted"/>
<dbReference type="AlphaFoldDB" id="A0A1Y5FG89"/>
<gene>
    <name evidence="2" type="ORF">A9Q84_06560</name>
</gene>
<dbReference type="Proteomes" id="UP000196531">
    <property type="component" value="Unassembled WGS sequence"/>
</dbReference>
<keyword evidence="1" id="KW-0732">Signal</keyword>
<feature type="chain" id="PRO_5013209573" evidence="1">
    <location>
        <begin position="22"/>
        <end position="431"/>
    </location>
</feature>
<reference evidence="3" key="1">
    <citation type="journal article" date="2017" name="Proc. Natl. Acad. Sci. U.S.A.">
        <title>Simulation of Deepwater Horizon oil plume reveals substrate specialization within a complex community of hydrocarbon-degraders.</title>
        <authorList>
            <person name="Hu P."/>
            <person name="Dubinsky E.A."/>
            <person name="Probst A.J."/>
            <person name="Wang J."/>
            <person name="Sieber C.M.K."/>
            <person name="Tom L.M."/>
            <person name="Gardinali P."/>
            <person name="Banfield J.F."/>
            <person name="Atlas R.M."/>
            <person name="Andersen G.L."/>
        </authorList>
    </citation>
    <scope>NUCLEOTIDE SEQUENCE [LARGE SCALE GENOMIC DNA]</scope>
</reference>
<protein>
    <submittedName>
        <fullName evidence="2">Uncharacterized protein</fullName>
    </submittedName>
</protein>
<comment type="caution">
    <text evidence="2">The sequence shown here is derived from an EMBL/GenBank/DDBJ whole genome shotgun (WGS) entry which is preliminary data.</text>
</comment>